<evidence type="ECO:0000313" key="5">
    <source>
        <dbReference type="EMBL" id="RIA47468.1"/>
    </source>
</evidence>
<dbReference type="EMBL" id="QXDF01000003">
    <property type="protein sequence ID" value="RIA47468.1"/>
    <property type="molecule type" value="Genomic_DNA"/>
</dbReference>
<reference evidence="5 6" key="1">
    <citation type="submission" date="2018-08" db="EMBL/GenBank/DDBJ databases">
        <title>Genomic Encyclopedia of Archaeal and Bacterial Type Strains, Phase II (KMG-II): from individual species to whole genera.</title>
        <authorList>
            <person name="Goeker M."/>
        </authorList>
    </citation>
    <scope>NUCLEOTIDE SEQUENCE [LARGE SCALE GENOMIC DNA]</scope>
    <source>
        <strain evidence="5 6">DSM 5002</strain>
    </source>
</reference>
<organism evidence="5 6">
    <name type="scientific">Dichotomicrobium thermohalophilum</name>
    <dbReference type="NCBI Taxonomy" id="933063"/>
    <lineage>
        <taxon>Bacteria</taxon>
        <taxon>Pseudomonadati</taxon>
        <taxon>Pseudomonadota</taxon>
        <taxon>Alphaproteobacteria</taxon>
        <taxon>Hyphomicrobiales</taxon>
        <taxon>Hyphomicrobiaceae</taxon>
        <taxon>Dichotomicrobium</taxon>
    </lineage>
</organism>
<protein>
    <submittedName>
        <fullName evidence="5">Protein SCO1/2</fullName>
    </submittedName>
</protein>
<dbReference type="FunFam" id="3.40.30.10:FF:000013">
    <property type="entry name" value="Blast:Protein SCO1 homolog, mitochondrial"/>
    <property type="match status" value="1"/>
</dbReference>
<dbReference type="RefSeq" id="WP_119062333.1">
    <property type="nucleotide sequence ID" value="NZ_QXDF01000003.1"/>
</dbReference>
<dbReference type="PANTHER" id="PTHR12151">
    <property type="entry name" value="ELECTRON TRANSPORT PROTIN SCO1/SENC FAMILY MEMBER"/>
    <property type="match status" value="1"/>
</dbReference>
<dbReference type="PANTHER" id="PTHR12151:SF25">
    <property type="entry name" value="LINALOOL DEHYDRATASE_ISOMERASE DOMAIN-CONTAINING PROTEIN"/>
    <property type="match status" value="1"/>
</dbReference>
<feature type="disulfide bond" description="Redox-active" evidence="4">
    <location>
        <begin position="78"/>
        <end position="82"/>
    </location>
</feature>
<dbReference type="OrthoDB" id="9790194at2"/>
<dbReference type="InterPro" id="IPR003782">
    <property type="entry name" value="SCO1/SenC"/>
</dbReference>
<evidence type="ECO:0000313" key="6">
    <source>
        <dbReference type="Proteomes" id="UP000266273"/>
    </source>
</evidence>
<gene>
    <name evidence="5" type="ORF">BXY53_2549</name>
</gene>
<keyword evidence="2 3" id="KW-0186">Copper</keyword>
<dbReference type="GO" id="GO:0046872">
    <property type="term" value="F:metal ion binding"/>
    <property type="evidence" value="ECO:0007669"/>
    <property type="project" value="UniProtKB-KW"/>
</dbReference>
<dbReference type="SUPFAM" id="SSF52833">
    <property type="entry name" value="Thioredoxin-like"/>
    <property type="match status" value="1"/>
</dbReference>
<evidence type="ECO:0000256" key="2">
    <source>
        <dbReference type="ARBA" id="ARBA00023008"/>
    </source>
</evidence>
<sequence>MLRWIRFGLFLLVAFALGLSVHLALERFQQPAPPQTAQSSGEALIGGPFELVSHEGETVTHRDFAGKHMLVFFGFTHCPDVCPAKLNHISVALDRLGPLADEVTPIFITVDPERDTPERMAQYVSNFSEQIVGLTGTPEQIRKAAKAYRVYYAKVEMENSASGYLMDHSAFTYLMDETGDYVTHFAYGDSIEKMTERLRRELGGDKTAARVGAAPTAQ</sequence>
<evidence type="ECO:0000256" key="3">
    <source>
        <dbReference type="PIRSR" id="PIRSR603782-1"/>
    </source>
</evidence>
<dbReference type="InterPro" id="IPR036249">
    <property type="entry name" value="Thioredoxin-like_sf"/>
</dbReference>
<feature type="binding site" evidence="3">
    <location>
        <position position="78"/>
    </location>
    <ligand>
        <name>Cu cation</name>
        <dbReference type="ChEBI" id="CHEBI:23378"/>
    </ligand>
</feature>
<keyword evidence="3" id="KW-0479">Metal-binding</keyword>
<keyword evidence="6" id="KW-1185">Reference proteome</keyword>
<name>A0A397PET3_9HYPH</name>
<comment type="caution">
    <text evidence="5">The sequence shown here is derived from an EMBL/GenBank/DDBJ whole genome shotgun (WGS) entry which is preliminary data.</text>
</comment>
<dbReference type="Proteomes" id="UP000266273">
    <property type="component" value="Unassembled WGS sequence"/>
</dbReference>
<proteinExistence type="inferred from homology"/>
<keyword evidence="4" id="KW-1015">Disulfide bond</keyword>
<evidence type="ECO:0000256" key="4">
    <source>
        <dbReference type="PIRSR" id="PIRSR603782-2"/>
    </source>
</evidence>
<dbReference type="AlphaFoldDB" id="A0A397PET3"/>
<comment type="similarity">
    <text evidence="1">Belongs to the SCO1/2 family.</text>
</comment>
<evidence type="ECO:0000256" key="1">
    <source>
        <dbReference type="ARBA" id="ARBA00010996"/>
    </source>
</evidence>
<feature type="binding site" evidence="3">
    <location>
        <position position="168"/>
    </location>
    <ligand>
        <name>Cu cation</name>
        <dbReference type="ChEBI" id="CHEBI:23378"/>
    </ligand>
</feature>
<dbReference type="CDD" id="cd02968">
    <property type="entry name" value="SCO"/>
    <property type="match status" value="1"/>
</dbReference>
<dbReference type="Gene3D" id="3.40.30.10">
    <property type="entry name" value="Glutaredoxin"/>
    <property type="match status" value="1"/>
</dbReference>
<dbReference type="Pfam" id="PF02630">
    <property type="entry name" value="SCO1-SenC"/>
    <property type="match status" value="1"/>
</dbReference>
<feature type="binding site" evidence="3">
    <location>
        <position position="82"/>
    </location>
    <ligand>
        <name>Cu cation</name>
        <dbReference type="ChEBI" id="CHEBI:23378"/>
    </ligand>
</feature>
<accession>A0A397PET3</accession>